<organism evidence="2 3">
    <name type="scientific">Boletus reticuloceps</name>
    <dbReference type="NCBI Taxonomy" id="495285"/>
    <lineage>
        <taxon>Eukaryota</taxon>
        <taxon>Fungi</taxon>
        <taxon>Dikarya</taxon>
        <taxon>Basidiomycota</taxon>
        <taxon>Agaricomycotina</taxon>
        <taxon>Agaricomycetes</taxon>
        <taxon>Agaricomycetidae</taxon>
        <taxon>Boletales</taxon>
        <taxon>Boletineae</taxon>
        <taxon>Boletaceae</taxon>
        <taxon>Boletoideae</taxon>
        <taxon>Boletus</taxon>
    </lineage>
</organism>
<feature type="compositionally biased region" description="Polar residues" evidence="1">
    <location>
        <begin position="327"/>
        <end position="356"/>
    </location>
</feature>
<feature type="compositionally biased region" description="Polar residues" evidence="1">
    <location>
        <begin position="91"/>
        <end position="112"/>
    </location>
</feature>
<keyword evidence="3" id="KW-1185">Reference proteome</keyword>
<name>A0A8I3A890_9AGAM</name>
<feature type="compositionally biased region" description="Polar residues" evidence="1">
    <location>
        <begin position="127"/>
        <end position="151"/>
    </location>
</feature>
<evidence type="ECO:0000256" key="1">
    <source>
        <dbReference type="SAM" id="MobiDB-lite"/>
    </source>
</evidence>
<proteinExistence type="predicted"/>
<feature type="compositionally biased region" description="Basic residues" evidence="1">
    <location>
        <begin position="64"/>
        <end position="75"/>
    </location>
</feature>
<evidence type="ECO:0000313" key="2">
    <source>
        <dbReference type="EMBL" id="KAG6375451.1"/>
    </source>
</evidence>
<dbReference type="Proteomes" id="UP000683000">
    <property type="component" value="Unassembled WGS sequence"/>
</dbReference>
<feature type="compositionally biased region" description="Polar residues" evidence="1">
    <location>
        <begin position="169"/>
        <end position="178"/>
    </location>
</feature>
<dbReference type="OrthoDB" id="3215534at2759"/>
<sequence>MATLLRTTKTPKLRCLKTYRLYARLLVSQSISTNVNTYQATVAPQPVVPYFLPGQAPVPPPKPKLSRPRAPRKKKDQQFSERTSKFKISGVISTSASGPATLTGTIPANSVDTSPSASSGTTSSITVAPSMTPASSQAFGYANDDSSTSVTRYHRRLSPGGPSIERSRQTPAQRTHSASPGVGSARPLRMVTLLIEDMRGGVSDPQLAEVRVPLKVADDPDDGFWADAAEVPAKVYTMRGRFRQFFMRVDQFDQLQVQSAHIGVSKQRTLNVFVEAPVPQGQLPRPRVPPSDVRPSYHASSEREAVASRRPSYSLATREDQIERLSRSSYAVQSRSYSPVSESGSYGRSQRTASPHRSQHDPYANPSRRRLTPPIPGRQAEMPEERDEAIANYIRSRIENHPKWMEYMQAKARPQRVSEVLKQYAFVEDRVREFIGRKTPTHWDGAPNSYVEKHHVWRVLNLDPNWGEECQAVSLLVGFYGDNGSRYEDSRVVDMINDASLPKANTMERFLRLLRHVDEGFTRDAIHGEFEPMSTQD</sequence>
<gene>
    <name evidence="2" type="ORF">JVT61DRAFT_3009</name>
</gene>
<feature type="region of interest" description="Disordered" evidence="1">
    <location>
        <begin position="279"/>
        <end position="385"/>
    </location>
</feature>
<feature type="region of interest" description="Disordered" evidence="1">
    <location>
        <begin position="53"/>
        <end position="184"/>
    </location>
</feature>
<feature type="compositionally biased region" description="Basic and acidic residues" evidence="1">
    <location>
        <begin position="317"/>
        <end position="326"/>
    </location>
</feature>
<dbReference type="EMBL" id="JAGFBS010000014">
    <property type="protein sequence ID" value="KAG6375451.1"/>
    <property type="molecule type" value="Genomic_DNA"/>
</dbReference>
<accession>A0A8I3A890</accession>
<comment type="caution">
    <text evidence="2">The sequence shown here is derived from an EMBL/GenBank/DDBJ whole genome shotgun (WGS) entry which is preliminary data.</text>
</comment>
<evidence type="ECO:0000313" key="3">
    <source>
        <dbReference type="Proteomes" id="UP000683000"/>
    </source>
</evidence>
<feature type="compositionally biased region" description="Low complexity" evidence="1">
    <location>
        <begin position="113"/>
        <end position="126"/>
    </location>
</feature>
<reference evidence="2" key="1">
    <citation type="submission" date="2021-03" db="EMBL/GenBank/DDBJ databases">
        <title>Evolutionary innovations through gain and loss of genes in the ectomycorrhizal Boletales.</title>
        <authorList>
            <person name="Wu G."/>
            <person name="Miyauchi S."/>
            <person name="Morin E."/>
            <person name="Yang Z.-L."/>
            <person name="Xu J."/>
            <person name="Martin F.M."/>
        </authorList>
    </citation>
    <scope>NUCLEOTIDE SEQUENCE</scope>
    <source>
        <strain evidence="2">BR01</strain>
    </source>
</reference>
<dbReference type="AlphaFoldDB" id="A0A8I3A890"/>
<protein>
    <submittedName>
        <fullName evidence="2">Uncharacterized protein</fullName>
    </submittedName>
</protein>